<dbReference type="Gene3D" id="3.40.630.40">
    <property type="entry name" value="Zn-dependent exopeptidases"/>
    <property type="match status" value="1"/>
</dbReference>
<dbReference type="PANTHER" id="PTHR30404">
    <property type="entry name" value="N-ACETYLMURAMOYL-L-ALANINE AMIDASE"/>
    <property type="match status" value="1"/>
</dbReference>
<dbReference type="GO" id="GO:0008745">
    <property type="term" value="F:N-acetylmuramoyl-L-alanine amidase activity"/>
    <property type="evidence" value="ECO:0007669"/>
    <property type="project" value="UniProtKB-EC"/>
</dbReference>
<dbReference type="SMART" id="SM00646">
    <property type="entry name" value="Ami_3"/>
    <property type="match status" value="1"/>
</dbReference>
<dbReference type="Gene3D" id="2.30.30.40">
    <property type="entry name" value="SH3 Domains"/>
    <property type="match status" value="2"/>
</dbReference>
<evidence type="ECO:0000313" key="5">
    <source>
        <dbReference type="EMBL" id="MBP2256607.1"/>
    </source>
</evidence>
<comment type="caution">
    <text evidence="5">The sequence shown here is derived from an EMBL/GenBank/DDBJ whole genome shotgun (WGS) entry which is preliminary data.</text>
</comment>
<dbReference type="Proteomes" id="UP001519294">
    <property type="component" value="Unassembled WGS sequence"/>
</dbReference>
<dbReference type="SUPFAM" id="SSF53187">
    <property type="entry name" value="Zn-dependent exopeptidases"/>
    <property type="match status" value="1"/>
</dbReference>
<evidence type="ECO:0000259" key="4">
    <source>
        <dbReference type="PROSITE" id="PS51781"/>
    </source>
</evidence>
<feature type="domain" description="SH3b" evidence="4">
    <location>
        <begin position="100"/>
        <end position="163"/>
    </location>
</feature>
<dbReference type="RefSeq" id="WP_029269193.1">
    <property type="nucleotide sequence ID" value="NZ_JAGIKX010000002.1"/>
</dbReference>
<feature type="domain" description="SH3b" evidence="4">
    <location>
        <begin position="27"/>
        <end position="89"/>
    </location>
</feature>
<protein>
    <submittedName>
        <fullName evidence="5">N-acetylmuramoyl-L-alanine amidase</fullName>
        <ecNumber evidence="5">3.5.1.28</ecNumber>
    </submittedName>
</protein>
<dbReference type="InterPro" id="IPR017293">
    <property type="entry name" value="N-acetylmuramoyl-L-ala_amidase"/>
</dbReference>
<dbReference type="Pfam" id="PF01520">
    <property type="entry name" value="Amidase_3"/>
    <property type="match status" value="1"/>
</dbReference>
<sequence length="348" mass="39264">MKTSKITVSLMFTIFISIFAGSMIVSAKQAIIHTENLNVRNGPGTAYDKIKQANPDEVYPIIQINNEWAEIQLYDDTGWVKTDFITIKEKEFDQTKGKNTKKQIVISQANTHLREGPSNESKIIHFVKKGTVLDILAIKGNWYKISYKNRTGYIFREFAEREMDNSSKGLNNKTIIIDAGHGGQDVGAVGASDTLEKEMTYKTAQELENELNMLGAEVIVTRKKDNYISLASRTSLSNLKNIDAFISIHYNSVPNIPDANGIGTYYYHEQQKKLADSIQLELIKETEAKDRGSSYGDYQVLRQNLKPAILVELGFISNKEKEQLLLTDGYQQKIVSGMVNGLQKYFSH</sequence>
<evidence type="ECO:0000256" key="2">
    <source>
        <dbReference type="ARBA" id="ARBA00023316"/>
    </source>
</evidence>
<keyword evidence="1 5" id="KW-0378">Hydrolase</keyword>
<dbReference type="PIRSF" id="PIRSF037846">
    <property type="entry name" value="Autolysin_YrvJ_prd"/>
    <property type="match status" value="1"/>
</dbReference>
<evidence type="ECO:0000313" key="6">
    <source>
        <dbReference type="Proteomes" id="UP001519294"/>
    </source>
</evidence>
<name>A0ABS4S531_9BACI</name>
<evidence type="ECO:0000256" key="3">
    <source>
        <dbReference type="SAM" id="Coils"/>
    </source>
</evidence>
<gene>
    <name evidence="5" type="ORF">J2Z81_000540</name>
</gene>
<dbReference type="EMBL" id="JAGIKX010000002">
    <property type="protein sequence ID" value="MBP2256607.1"/>
    <property type="molecule type" value="Genomic_DNA"/>
</dbReference>
<dbReference type="PANTHER" id="PTHR30404:SF7">
    <property type="entry name" value="CELL WALL AMIDASE LYTH-RELATED"/>
    <property type="match status" value="1"/>
</dbReference>
<proteinExistence type="predicted"/>
<dbReference type="InterPro" id="IPR003646">
    <property type="entry name" value="SH3-like_bac-type"/>
</dbReference>
<accession>A0ABS4S531</accession>
<dbReference type="InterPro" id="IPR002508">
    <property type="entry name" value="MurNAc-LAA_cat"/>
</dbReference>
<dbReference type="PROSITE" id="PS51781">
    <property type="entry name" value="SH3B"/>
    <property type="match status" value="2"/>
</dbReference>
<organism evidence="5 6">
    <name type="scientific">Virgibacillus alimentarius</name>
    <dbReference type="NCBI Taxonomy" id="698769"/>
    <lineage>
        <taxon>Bacteria</taxon>
        <taxon>Bacillati</taxon>
        <taxon>Bacillota</taxon>
        <taxon>Bacilli</taxon>
        <taxon>Bacillales</taxon>
        <taxon>Bacillaceae</taxon>
        <taxon>Virgibacillus</taxon>
    </lineage>
</organism>
<keyword evidence="3" id="KW-0175">Coiled coil</keyword>
<reference evidence="5 6" key="1">
    <citation type="submission" date="2021-03" db="EMBL/GenBank/DDBJ databases">
        <title>Genomic Encyclopedia of Type Strains, Phase IV (KMG-IV): sequencing the most valuable type-strain genomes for metagenomic binning, comparative biology and taxonomic classification.</title>
        <authorList>
            <person name="Goeker M."/>
        </authorList>
    </citation>
    <scope>NUCLEOTIDE SEQUENCE [LARGE SCALE GENOMIC DNA]</scope>
    <source>
        <strain evidence="5 6">DSM 25790</strain>
    </source>
</reference>
<keyword evidence="6" id="KW-1185">Reference proteome</keyword>
<dbReference type="CDD" id="cd02696">
    <property type="entry name" value="MurNAc-LAA"/>
    <property type="match status" value="1"/>
</dbReference>
<dbReference type="InterPro" id="IPR050695">
    <property type="entry name" value="N-acetylmuramoyl_amidase_3"/>
</dbReference>
<dbReference type="Pfam" id="PF08239">
    <property type="entry name" value="SH3_3"/>
    <property type="match status" value="2"/>
</dbReference>
<dbReference type="EC" id="3.5.1.28" evidence="5"/>
<feature type="coiled-coil region" evidence="3">
    <location>
        <begin position="197"/>
        <end position="224"/>
    </location>
</feature>
<evidence type="ECO:0000256" key="1">
    <source>
        <dbReference type="ARBA" id="ARBA00022801"/>
    </source>
</evidence>
<keyword evidence="2" id="KW-0961">Cell wall biogenesis/degradation</keyword>
<dbReference type="SMART" id="SM00287">
    <property type="entry name" value="SH3b"/>
    <property type="match status" value="2"/>
</dbReference>